<dbReference type="Proteomes" id="UP000592216">
    <property type="component" value="Unassembled WGS sequence"/>
</dbReference>
<evidence type="ECO:0000313" key="4">
    <source>
        <dbReference type="Proteomes" id="UP000523601"/>
    </source>
</evidence>
<dbReference type="AlphaFoldDB" id="A0A850Q557"/>
<gene>
    <name evidence="3" type="ORF">HJ526_13155</name>
    <name evidence="2" type="ORF">HJ536_12845</name>
</gene>
<dbReference type="InterPro" id="IPR009506">
    <property type="entry name" value="YjiS-like"/>
</dbReference>
<organism evidence="2 5">
    <name type="scientific">Donghicola mangrovi</name>
    <dbReference type="NCBI Taxonomy" id="2729614"/>
    <lineage>
        <taxon>Bacteria</taxon>
        <taxon>Pseudomonadati</taxon>
        <taxon>Pseudomonadota</taxon>
        <taxon>Alphaproteobacteria</taxon>
        <taxon>Rhodobacterales</taxon>
        <taxon>Roseobacteraceae</taxon>
        <taxon>Donghicola</taxon>
    </lineage>
</organism>
<name>A0A850Q557_9RHOB</name>
<evidence type="ECO:0000259" key="1">
    <source>
        <dbReference type="Pfam" id="PF06568"/>
    </source>
</evidence>
<reference evidence="4 5" key="1">
    <citation type="submission" date="2020-04" db="EMBL/GenBank/DDBJ databases">
        <title>Donghicola sp., a member of the Rhodobacteraceae family isolated from mangrove forest in Thailand.</title>
        <authorList>
            <person name="Charoenyingcharoen P."/>
            <person name="Yukphan P."/>
        </authorList>
    </citation>
    <scope>NUCLEOTIDE SEQUENCE [LARGE SCALE GENOMIC DNA]</scope>
    <source>
        <strain evidence="2 5">B5-SW-15</strain>
        <strain evidence="3 4">C2-DW-16</strain>
    </source>
</reference>
<dbReference type="Pfam" id="PF06568">
    <property type="entry name" value="YjiS-like"/>
    <property type="match status" value="1"/>
</dbReference>
<evidence type="ECO:0000313" key="5">
    <source>
        <dbReference type="Proteomes" id="UP000592216"/>
    </source>
</evidence>
<dbReference type="EMBL" id="JABCJE010000005">
    <property type="protein sequence ID" value="NVO24246.1"/>
    <property type="molecule type" value="Genomic_DNA"/>
</dbReference>
<dbReference type="RefSeq" id="WP_176855062.1">
    <property type="nucleotide sequence ID" value="NZ_JABCJD010000006.1"/>
</dbReference>
<feature type="domain" description="YjiS-like" evidence="1">
    <location>
        <begin position="39"/>
        <end position="59"/>
    </location>
</feature>
<evidence type="ECO:0000313" key="2">
    <source>
        <dbReference type="EMBL" id="NVO24246.1"/>
    </source>
</evidence>
<accession>A0A850Q557</accession>
<dbReference type="Proteomes" id="UP000523601">
    <property type="component" value="Unassembled WGS sequence"/>
</dbReference>
<evidence type="ECO:0000313" key="3">
    <source>
        <dbReference type="EMBL" id="NVO28375.1"/>
    </source>
</evidence>
<dbReference type="EMBL" id="JABCJD010000006">
    <property type="protein sequence ID" value="NVO28375.1"/>
    <property type="molecule type" value="Genomic_DNA"/>
</dbReference>
<proteinExistence type="predicted"/>
<protein>
    <submittedName>
        <fullName evidence="2">DUF1127 domain-containing protein</fullName>
    </submittedName>
</protein>
<sequence>MAVLDSTRIHTPVAGFGSHIWQVTLHVLTVLFAVPTKARALTSLTEAELDDLGLCRADIIDMQRARRWF</sequence>
<comment type="caution">
    <text evidence="2">The sequence shown here is derived from an EMBL/GenBank/DDBJ whole genome shotgun (WGS) entry which is preliminary data.</text>
</comment>
<keyword evidence="4" id="KW-1185">Reference proteome</keyword>